<evidence type="ECO:0000313" key="2">
    <source>
        <dbReference type="EnsemblPlants" id="ONIVA09G19590.1"/>
    </source>
</evidence>
<reference evidence="2" key="1">
    <citation type="submission" date="2015-04" db="UniProtKB">
        <authorList>
            <consortium name="EnsemblPlants"/>
        </authorList>
    </citation>
    <scope>IDENTIFICATION</scope>
    <source>
        <strain evidence="2">SL10</strain>
    </source>
</reference>
<keyword evidence="3" id="KW-1185">Reference proteome</keyword>
<evidence type="ECO:0000313" key="3">
    <source>
        <dbReference type="Proteomes" id="UP000006591"/>
    </source>
</evidence>
<dbReference type="Gramene" id="ONIVA09G19590.1">
    <property type="protein sequence ID" value="ONIVA09G19590.1"/>
    <property type="gene ID" value="ONIVA09G19590"/>
</dbReference>
<protein>
    <recommendedName>
        <fullName evidence="4">Auxin-responsive protein</fullName>
    </recommendedName>
</protein>
<dbReference type="HOGENOM" id="CLU_031083_1_0_1"/>
<dbReference type="EnsemblPlants" id="ONIVA09G19590.1">
    <property type="protein sequence ID" value="ONIVA09G19590.1"/>
    <property type="gene ID" value="ONIVA09G19590"/>
</dbReference>
<evidence type="ECO:0008006" key="4">
    <source>
        <dbReference type="Google" id="ProtNLM"/>
    </source>
</evidence>
<dbReference type="EnsemblPlants" id="ONIVA09G19590.5">
    <property type="protein sequence ID" value="ONIVA09G19590.5"/>
    <property type="gene ID" value="ONIVA09G19590"/>
</dbReference>
<dbReference type="InterPro" id="IPR003676">
    <property type="entry name" value="SAUR_fam"/>
</dbReference>
<dbReference type="eggNOG" id="ENOG502S4GQ">
    <property type="taxonomic scope" value="Eukaryota"/>
</dbReference>
<dbReference type="EnsemblPlants" id="ONIVA09G19590.3">
    <property type="protein sequence ID" value="ONIVA09G19590.3"/>
    <property type="gene ID" value="ONIVA09G19590"/>
</dbReference>
<comment type="similarity">
    <text evidence="1">Belongs to the ARG7 family.</text>
</comment>
<dbReference type="OMA" id="CHCTESE"/>
<dbReference type="Gramene" id="ONIVA09G19590.7">
    <property type="protein sequence ID" value="ONIVA09G19590.7"/>
    <property type="gene ID" value="ONIVA09G19590"/>
</dbReference>
<dbReference type="EnsemblPlants" id="ONIVA09G19590.4">
    <property type="protein sequence ID" value="ONIVA09G19590.4"/>
    <property type="gene ID" value="ONIVA09G19590"/>
</dbReference>
<organism evidence="2">
    <name type="scientific">Oryza nivara</name>
    <name type="common">Indian wild rice</name>
    <name type="synonym">Oryza sativa f. spontanea</name>
    <dbReference type="NCBI Taxonomy" id="4536"/>
    <lineage>
        <taxon>Eukaryota</taxon>
        <taxon>Viridiplantae</taxon>
        <taxon>Streptophyta</taxon>
        <taxon>Embryophyta</taxon>
        <taxon>Tracheophyta</taxon>
        <taxon>Spermatophyta</taxon>
        <taxon>Magnoliopsida</taxon>
        <taxon>Liliopsida</taxon>
        <taxon>Poales</taxon>
        <taxon>Poaceae</taxon>
        <taxon>BOP clade</taxon>
        <taxon>Oryzoideae</taxon>
        <taxon>Oryzeae</taxon>
        <taxon>Oryzinae</taxon>
        <taxon>Oryza</taxon>
    </lineage>
</organism>
<dbReference type="Gramene" id="ONIVA09G19590.5">
    <property type="protein sequence ID" value="ONIVA09G19590.5"/>
    <property type="gene ID" value="ONIVA09G19590"/>
</dbReference>
<dbReference type="Gramene" id="ONIVA09G19590.6">
    <property type="protein sequence ID" value="ONIVA09G19590.6"/>
    <property type="gene ID" value="ONIVA09G19590"/>
</dbReference>
<dbReference type="PANTHER" id="PTHR31175:SF97">
    <property type="entry name" value="OS09G0546900 PROTEIN"/>
    <property type="match status" value="1"/>
</dbReference>
<proteinExistence type="inferred from homology"/>
<evidence type="ECO:0000256" key="1">
    <source>
        <dbReference type="ARBA" id="ARBA00006974"/>
    </source>
</evidence>
<dbReference type="Proteomes" id="UP000006591">
    <property type="component" value="Chromosome 9"/>
</dbReference>
<reference evidence="2" key="2">
    <citation type="submission" date="2018-04" db="EMBL/GenBank/DDBJ databases">
        <title>OnivRS2 (Oryza nivara Reference Sequence Version 2).</title>
        <authorList>
            <person name="Zhang J."/>
            <person name="Kudrna D."/>
            <person name="Lee S."/>
            <person name="Talag J."/>
            <person name="Rajasekar S."/>
            <person name="Welchert J."/>
            <person name="Hsing Y.-I."/>
            <person name="Wing R.A."/>
        </authorList>
    </citation>
    <scope>NUCLEOTIDE SEQUENCE [LARGE SCALE GENOMIC DNA]</scope>
    <source>
        <strain evidence="2">SL10</strain>
    </source>
</reference>
<dbReference type="PANTHER" id="PTHR31175">
    <property type="entry name" value="AUXIN-RESPONSIVE FAMILY PROTEIN"/>
    <property type="match status" value="1"/>
</dbReference>
<dbReference type="EnsemblPlants" id="ONIVA09G19590.6">
    <property type="protein sequence ID" value="ONIVA09G19590.6"/>
    <property type="gene ID" value="ONIVA09G19590"/>
</dbReference>
<dbReference type="EnsemblPlants" id="ONIVA09G19590.7">
    <property type="protein sequence ID" value="ONIVA09G19590.7"/>
    <property type="gene ID" value="ONIVA09G19590"/>
</dbReference>
<name>A0A0E0IN59_ORYNI</name>
<dbReference type="Gramene" id="ONIVA09G19590.4">
    <property type="protein sequence ID" value="ONIVA09G19590.4"/>
    <property type="gene ID" value="ONIVA09G19590"/>
</dbReference>
<dbReference type="GO" id="GO:0009733">
    <property type="term" value="P:response to auxin"/>
    <property type="evidence" value="ECO:0007669"/>
    <property type="project" value="InterPro"/>
</dbReference>
<sequence length="740" mass="80243">MSECSAINLLFVHYIRSMMQKISVTSCPGSSLSSMPETLNSERRGNTSRGLAVGDILDFIGPNRGNGPPQKPIRSSETFRQKLSRSSMIRAKKLAQLAKKLQLRMTSAGGSGQKAVAADDCCSTASSSLAGKGHCAVYTADGARFEVPLPYLGTAVFGDLLTMSRAEFGFAGDDGRITLPCDASVMEYVMCLISRDASEEVERAFLSSMARPCRNVGVISHRFAVCDLTAAMGAVSASAGSVRSESHRVGSRAPLHVLDQMVSGEAPAPPPQPRLEPDHCIIGSELETEQERRRATMISAKRLAQMAKKWQRIAALGRKRITWTTPKATDECCSSVAVKGHCIMYTADGRRFEVPLAFLATTIFAELLRMSQEEFGFTTDGGITLPCDAEVMEYVLCLLRRNASEEVVRAFLSTIVKSCHYGNGFAQSLGSVQQLKTQDQEPAMISARRVAQLAKKWQRMAALGRKRLTVRAKQDQECCSSMAGKGHCAMYTADGSRFEVPLAYLGTAVFSELLRMSQEEFGFSIDGRIMLPCDAAVMEYAMCLLRRNASVEVEKALLSSMVASCHYTGSMHITYSIAAASQGRVILPSPPANPNSSCDILRSSTNTVVPRYGNGTSNRAPSDVYTAQWPLSATGDGEVDVQPASSSSLPFADGARFEVPLLYLGTAVFGELLTMSREEFGFAGDDGRITLPCDASVMEYVLCLLRRDASEEVERAFLSSMARPCHYAGSQQSVLTHCIF</sequence>
<dbReference type="AlphaFoldDB" id="A0A0E0IN59"/>
<accession>A0A0E0IN59</accession>
<dbReference type="Pfam" id="PF02519">
    <property type="entry name" value="Auxin_inducible"/>
    <property type="match status" value="4"/>
</dbReference>
<dbReference type="Gramene" id="ONIVA09G19590.3">
    <property type="protein sequence ID" value="ONIVA09G19590.3"/>
    <property type="gene ID" value="ONIVA09G19590"/>
</dbReference>